<sequence>MRRESLAELDEWRETVRCEGETRRLVGRGVSSRRNRAPPTPNQFLSAVGTCRIPLPRSLSQEFIDTLSPGTGSGQPAGVLSNFCFTAYFLTPPKNSRSSMIAVYPSAPQRVSASTTTACLQFLACQCLSGTVLGVLLEALFGRHFFVLPALFGKYLEPPGHYARECELCQALQNLGLSTSRAS</sequence>
<evidence type="ECO:0000313" key="2">
    <source>
        <dbReference type="Proteomes" id="UP000799766"/>
    </source>
</evidence>
<gene>
    <name evidence="1" type="ORF">BDY21DRAFT_46753</name>
</gene>
<reference evidence="1" key="1">
    <citation type="journal article" date="2020" name="Stud. Mycol.">
        <title>101 Dothideomycetes genomes: a test case for predicting lifestyles and emergence of pathogens.</title>
        <authorList>
            <person name="Haridas S."/>
            <person name="Albert R."/>
            <person name="Binder M."/>
            <person name="Bloem J."/>
            <person name="Labutti K."/>
            <person name="Salamov A."/>
            <person name="Andreopoulos B."/>
            <person name="Baker S."/>
            <person name="Barry K."/>
            <person name="Bills G."/>
            <person name="Bluhm B."/>
            <person name="Cannon C."/>
            <person name="Castanera R."/>
            <person name="Culley D."/>
            <person name="Daum C."/>
            <person name="Ezra D."/>
            <person name="Gonzalez J."/>
            <person name="Henrissat B."/>
            <person name="Kuo A."/>
            <person name="Liang C."/>
            <person name="Lipzen A."/>
            <person name="Lutzoni F."/>
            <person name="Magnuson J."/>
            <person name="Mondo S."/>
            <person name="Nolan M."/>
            <person name="Ohm R."/>
            <person name="Pangilinan J."/>
            <person name="Park H.-J."/>
            <person name="Ramirez L."/>
            <person name="Alfaro M."/>
            <person name="Sun H."/>
            <person name="Tritt A."/>
            <person name="Yoshinaga Y."/>
            <person name="Zwiers L.-H."/>
            <person name="Turgeon B."/>
            <person name="Goodwin S."/>
            <person name="Spatafora J."/>
            <person name="Crous P."/>
            <person name="Grigoriev I."/>
        </authorList>
    </citation>
    <scope>NUCLEOTIDE SEQUENCE</scope>
    <source>
        <strain evidence="1">ATCC 16933</strain>
    </source>
</reference>
<organism evidence="1 2">
    <name type="scientific">Lineolata rhizophorae</name>
    <dbReference type="NCBI Taxonomy" id="578093"/>
    <lineage>
        <taxon>Eukaryota</taxon>
        <taxon>Fungi</taxon>
        <taxon>Dikarya</taxon>
        <taxon>Ascomycota</taxon>
        <taxon>Pezizomycotina</taxon>
        <taxon>Dothideomycetes</taxon>
        <taxon>Dothideomycetes incertae sedis</taxon>
        <taxon>Lineolatales</taxon>
        <taxon>Lineolataceae</taxon>
        <taxon>Lineolata</taxon>
    </lineage>
</organism>
<dbReference type="EMBL" id="MU001682">
    <property type="protein sequence ID" value="KAF2456940.1"/>
    <property type="molecule type" value="Genomic_DNA"/>
</dbReference>
<evidence type="ECO:0000313" key="1">
    <source>
        <dbReference type="EMBL" id="KAF2456940.1"/>
    </source>
</evidence>
<name>A0A6A6NYV2_9PEZI</name>
<accession>A0A6A6NYV2</accession>
<dbReference type="Proteomes" id="UP000799766">
    <property type="component" value="Unassembled WGS sequence"/>
</dbReference>
<protein>
    <submittedName>
        <fullName evidence="1">Uncharacterized protein</fullName>
    </submittedName>
</protein>
<keyword evidence="2" id="KW-1185">Reference proteome</keyword>
<dbReference type="AlphaFoldDB" id="A0A6A6NYV2"/>
<proteinExistence type="predicted"/>